<protein>
    <submittedName>
        <fullName evidence="1">Uncharacterized protein</fullName>
    </submittedName>
</protein>
<accession>A0A2P2PAB9</accession>
<sequence length="15" mass="1724">MCYIRLSNLKLGIEA</sequence>
<dbReference type="EMBL" id="GGEC01071099">
    <property type="protein sequence ID" value="MBX51583.1"/>
    <property type="molecule type" value="Transcribed_RNA"/>
</dbReference>
<reference evidence="1" key="1">
    <citation type="submission" date="2018-02" db="EMBL/GenBank/DDBJ databases">
        <title>Rhizophora mucronata_Transcriptome.</title>
        <authorList>
            <person name="Meera S.P."/>
            <person name="Sreeshan A."/>
            <person name="Augustine A."/>
        </authorList>
    </citation>
    <scope>NUCLEOTIDE SEQUENCE</scope>
    <source>
        <tissue evidence="1">Leaf</tissue>
    </source>
</reference>
<evidence type="ECO:0000313" key="1">
    <source>
        <dbReference type="EMBL" id="MBX51583.1"/>
    </source>
</evidence>
<organism evidence="1">
    <name type="scientific">Rhizophora mucronata</name>
    <name type="common">Asiatic mangrove</name>
    <dbReference type="NCBI Taxonomy" id="61149"/>
    <lineage>
        <taxon>Eukaryota</taxon>
        <taxon>Viridiplantae</taxon>
        <taxon>Streptophyta</taxon>
        <taxon>Embryophyta</taxon>
        <taxon>Tracheophyta</taxon>
        <taxon>Spermatophyta</taxon>
        <taxon>Magnoliopsida</taxon>
        <taxon>eudicotyledons</taxon>
        <taxon>Gunneridae</taxon>
        <taxon>Pentapetalae</taxon>
        <taxon>rosids</taxon>
        <taxon>fabids</taxon>
        <taxon>Malpighiales</taxon>
        <taxon>Rhizophoraceae</taxon>
        <taxon>Rhizophora</taxon>
    </lineage>
</organism>
<name>A0A2P2PAB9_RHIMU</name>
<proteinExistence type="predicted"/>